<protein>
    <submittedName>
        <fullName evidence="4">Uncharacterized protein</fullName>
    </submittedName>
</protein>
<dbReference type="EMBL" id="JBBPBN010000060">
    <property type="protein sequence ID" value="KAK8987370.1"/>
    <property type="molecule type" value="Genomic_DNA"/>
</dbReference>
<comment type="caution">
    <text evidence="4">The sequence shown here is derived from an EMBL/GenBank/DDBJ whole genome shotgun (WGS) entry which is preliminary data.</text>
</comment>
<proteinExistence type="inferred from homology"/>
<dbReference type="PANTHER" id="PTHR31175">
    <property type="entry name" value="AUXIN-RESPONSIVE FAMILY PROTEIN"/>
    <property type="match status" value="1"/>
</dbReference>
<keyword evidence="2" id="KW-0217">Developmental protein</keyword>
<sequence length="162" mass="18381">MLVFEYVIYTLEDRKWQKIAAIGRHIISSVRIDKENLAAASCSNESSAVDKRLLCYLHIGWETFCDPLGVSRQHHLFVGLATHQEVNFRLLYDAIEIASMVSTKKLIEMARKWRKIAAIGRKRITSPRSSTYRETAKAGCSNISSVVDKAILLSIQCIRIIL</sequence>
<dbReference type="PANTHER" id="PTHR31175:SF82">
    <property type="entry name" value="AUXIN-RESPONSIVE PROTEIN SAUR65"/>
    <property type="match status" value="1"/>
</dbReference>
<evidence type="ECO:0000313" key="4">
    <source>
        <dbReference type="EMBL" id="KAK8987370.1"/>
    </source>
</evidence>
<organism evidence="4 5">
    <name type="scientific">Hibiscus sabdariffa</name>
    <name type="common">roselle</name>
    <dbReference type="NCBI Taxonomy" id="183260"/>
    <lineage>
        <taxon>Eukaryota</taxon>
        <taxon>Viridiplantae</taxon>
        <taxon>Streptophyta</taxon>
        <taxon>Embryophyta</taxon>
        <taxon>Tracheophyta</taxon>
        <taxon>Spermatophyta</taxon>
        <taxon>Magnoliopsida</taxon>
        <taxon>eudicotyledons</taxon>
        <taxon>Gunneridae</taxon>
        <taxon>Pentapetalae</taxon>
        <taxon>rosids</taxon>
        <taxon>malvids</taxon>
        <taxon>Malvales</taxon>
        <taxon>Malvaceae</taxon>
        <taxon>Malvoideae</taxon>
        <taxon>Hibiscus</taxon>
    </lineage>
</organism>
<keyword evidence="5" id="KW-1185">Reference proteome</keyword>
<dbReference type="InterPro" id="IPR003676">
    <property type="entry name" value="SAUR_fam"/>
</dbReference>
<gene>
    <name evidence="4" type="ORF">V6N11_027122</name>
</gene>
<evidence type="ECO:0000256" key="3">
    <source>
        <dbReference type="ARBA" id="ARBA00022604"/>
    </source>
</evidence>
<evidence type="ECO:0000256" key="1">
    <source>
        <dbReference type="ARBA" id="ARBA00006974"/>
    </source>
</evidence>
<dbReference type="Proteomes" id="UP001396334">
    <property type="component" value="Unassembled WGS sequence"/>
</dbReference>
<evidence type="ECO:0000313" key="5">
    <source>
        <dbReference type="Proteomes" id="UP001396334"/>
    </source>
</evidence>
<name>A0ABR2PG30_9ROSI</name>
<evidence type="ECO:0000256" key="2">
    <source>
        <dbReference type="ARBA" id="ARBA00022473"/>
    </source>
</evidence>
<comment type="similarity">
    <text evidence="1">Belongs to the ARG7 family.</text>
</comment>
<keyword evidence="3" id="KW-0341">Growth regulation</keyword>
<reference evidence="4 5" key="1">
    <citation type="journal article" date="2024" name="G3 (Bethesda)">
        <title>Genome assembly of Hibiscus sabdariffa L. provides insights into metabolisms of medicinal natural products.</title>
        <authorList>
            <person name="Kim T."/>
        </authorList>
    </citation>
    <scope>NUCLEOTIDE SEQUENCE [LARGE SCALE GENOMIC DNA]</scope>
    <source>
        <strain evidence="4">TK-2024</strain>
        <tissue evidence="4">Old leaves</tissue>
    </source>
</reference>
<accession>A0ABR2PG30</accession>